<comment type="function">
    <text evidence="12">Involved in the biosynthesis of osmoregulated periplasmic glucans (OPGs).</text>
</comment>
<feature type="transmembrane region" description="Helical" evidence="12">
    <location>
        <begin position="426"/>
        <end position="446"/>
    </location>
</feature>
<dbReference type="Gene3D" id="3.90.550.10">
    <property type="entry name" value="Spore Coat Polysaccharide Biosynthesis Protein SpsA, Chain A"/>
    <property type="match status" value="1"/>
</dbReference>
<dbReference type="GO" id="GO:0016758">
    <property type="term" value="F:hexosyltransferase activity"/>
    <property type="evidence" value="ECO:0007669"/>
    <property type="project" value="UniProtKB-UniRule"/>
</dbReference>
<dbReference type="InterPro" id="IPR050321">
    <property type="entry name" value="Glycosyltr_2/OpgH_subfam"/>
</dbReference>
<dbReference type="OrthoDB" id="9775281at2"/>
<dbReference type="CDD" id="cd04191">
    <property type="entry name" value="Glucan_BSP_MdoH"/>
    <property type="match status" value="1"/>
</dbReference>
<dbReference type="GO" id="GO:0005886">
    <property type="term" value="C:plasma membrane"/>
    <property type="evidence" value="ECO:0007669"/>
    <property type="project" value="UniProtKB-SubCell"/>
</dbReference>
<evidence type="ECO:0000313" key="14">
    <source>
        <dbReference type="EMBL" id="KAF1690228.1"/>
    </source>
</evidence>
<keyword evidence="9 12" id="KW-0812">Transmembrane</keyword>
<evidence type="ECO:0000256" key="12">
    <source>
        <dbReference type="HAMAP-Rule" id="MF_01072"/>
    </source>
</evidence>
<evidence type="ECO:0000256" key="8">
    <source>
        <dbReference type="ARBA" id="ARBA00022679"/>
    </source>
</evidence>
<keyword evidence="10 12" id="KW-1133">Transmembrane helix</keyword>
<accession>A0A921NUH6</accession>
<dbReference type="PANTHER" id="PTHR43867:SF5">
    <property type="entry name" value="GLUCANS BIOSYNTHESIS GLUCOSYLTRANSFERASE H"/>
    <property type="match status" value="1"/>
</dbReference>
<evidence type="ECO:0000256" key="11">
    <source>
        <dbReference type="ARBA" id="ARBA00023136"/>
    </source>
</evidence>
<name>A0A921NUH6_9GAMM</name>
<evidence type="ECO:0000256" key="9">
    <source>
        <dbReference type="ARBA" id="ARBA00022692"/>
    </source>
</evidence>
<comment type="pathway">
    <text evidence="2 12">Glycan metabolism; osmoregulated periplasmic glucan (OPG) biosynthesis.</text>
</comment>
<evidence type="ECO:0000256" key="1">
    <source>
        <dbReference type="ARBA" id="ARBA00004429"/>
    </source>
</evidence>
<dbReference type="AlphaFoldDB" id="A0A921NUH6"/>
<dbReference type="GO" id="GO:0009250">
    <property type="term" value="P:glucan biosynthetic process"/>
    <property type="evidence" value="ECO:0007669"/>
    <property type="project" value="UniProtKB-UniRule"/>
</dbReference>
<keyword evidence="11 12" id="KW-0472">Membrane</keyword>
<evidence type="ECO:0000256" key="6">
    <source>
        <dbReference type="ARBA" id="ARBA00022519"/>
    </source>
</evidence>
<dbReference type="NCBIfam" id="NF003958">
    <property type="entry name" value="PRK05454.2-1"/>
    <property type="match status" value="1"/>
</dbReference>
<evidence type="ECO:0000256" key="7">
    <source>
        <dbReference type="ARBA" id="ARBA00022676"/>
    </source>
</evidence>
<keyword evidence="8 12" id="KW-0808">Transferase</keyword>
<sequence>MSPHVSTLGVTGAVARTAPQAPQASGASVPAWLPAESPLPMPRQSLREGRLAARRPSTSPPRIGLRRAAIVGATAAMTAAASMGMLQVLRVEGLSVLDLLLLALFVPLFAWIALSCLNAVVGFVLTLARPRGPLDIDPHGPLPAPRTRTALLMPVYHEDPARIMAGLQAVYESVAATGHLEKFDFFVLSDSRRGEVVAAEVAQFRALLERTAGHGRLFYRRRSDNRGRKAGNIADWVQRFGGAYAQFLILDADSVMSGQTLVRLVAAMERHPDVGLVQTLPRVVNGNTLFARMQQFGGRVYGPVIARGVAWWHGAEGNYWGHNAMVRTRAFAEHAGLPELPGRRPFGGHILSHDFVEAALMRRGGWAVHLVPELDGSYEEGPPSLTDLLVRDRRWCQGNLQHSKVVGSAGLHWISRTHMLVGIGHYLTAPMWAMLLLVGLAIPLYHTDLVWDGFRLPGFSPLAYWRERDEARVAWLFAATMGVLFLPKVLGYLAMLADPAERRGCGGALRALAGVLIESVLAALMAPVVMYRQSRGVAEVLAGRDSGWEAQRRDDGTLPLSGLVQGYGGMTLFGVFMGALAWAVSPGLALWMSPVLLGMALAIPTVALTSARGPGQWLRRHRVLCIPEELEPPPVLRRAAALRAALAPA</sequence>
<dbReference type="InterPro" id="IPR001173">
    <property type="entry name" value="Glyco_trans_2-like"/>
</dbReference>
<keyword evidence="15" id="KW-1185">Reference proteome</keyword>
<evidence type="ECO:0000256" key="2">
    <source>
        <dbReference type="ARBA" id="ARBA00005001"/>
    </source>
</evidence>
<gene>
    <name evidence="12" type="primary">opgH</name>
    <name evidence="14" type="ORF">CR938_02685</name>
</gene>
<dbReference type="SUPFAM" id="SSF53448">
    <property type="entry name" value="Nucleotide-diphospho-sugar transferases"/>
    <property type="match status" value="1"/>
</dbReference>
<organism evidence="14 15">
    <name type="scientific">Pseudoxanthomonas taiwanensis</name>
    <dbReference type="NCBI Taxonomy" id="176598"/>
    <lineage>
        <taxon>Bacteria</taxon>
        <taxon>Pseudomonadati</taxon>
        <taxon>Pseudomonadota</taxon>
        <taxon>Gammaproteobacteria</taxon>
        <taxon>Lysobacterales</taxon>
        <taxon>Lysobacteraceae</taxon>
        <taxon>Pseudoxanthomonas</taxon>
    </lineage>
</organism>
<dbReference type="PANTHER" id="PTHR43867">
    <property type="entry name" value="CELLULOSE SYNTHASE CATALYTIC SUBUNIT A [UDP-FORMING]"/>
    <property type="match status" value="1"/>
</dbReference>
<feature type="transmembrane region" description="Helical" evidence="12">
    <location>
        <begin position="68"/>
        <end position="89"/>
    </location>
</feature>
<dbReference type="Pfam" id="PF13632">
    <property type="entry name" value="Glyco_trans_2_3"/>
    <property type="match status" value="1"/>
</dbReference>
<dbReference type="HAMAP" id="MF_01072">
    <property type="entry name" value="MdoH_OpgH"/>
    <property type="match status" value="1"/>
</dbReference>
<proteinExistence type="inferred from homology"/>
<feature type="domain" description="Glycosyltransferase 2-like" evidence="13">
    <location>
        <begin position="247"/>
        <end position="441"/>
    </location>
</feature>
<feature type="transmembrane region" description="Helical" evidence="12">
    <location>
        <begin position="591"/>
        <end position="611"/>
    </location>
</feature>
<keyword evidence="5 12" id="KW-1003">Cell membrane</keyword>
<evidence type="ECO:0000256" key="10">
    <source>
        <dbReference type="ARBA" id="ARBA00022989"/>
    </source>
</evidence>
<feature type="transmembrane region" description="Helical" evidence="12">
    <location>
        <begin position="508"/>
        <end position="531"/>
    </location>
</feature>
<dbReference type="Proteomes" id="UP000717981">
    <property type="component" value="Unassembled WGS sequence"/>
</dbReference>
<dbReference type="NCBIfam" id="NF003962">
    <property type="entry name" value="PRK05454.2-5"/>
    <property type="match status" value="1"/>
</dbReference>
<evidence type="ECO:0000313" key="15">
    <source>
        <dbReference type="Proteomes" id="UP000717981"/>
    </source>
</evidence>
<reference evidence="14" key="1">
    <citation type="submission" date="2017-10" db="EMBL/GenBank/DDBJ databases">
        <title>Whole genome sequencing of members of genus Pseudoxanthomonas.</title>
        <authorList>
            <person name="Kumar S."/>
            <person name="Bansal K."/>
            <person name="Kaur A."/>
            <person name="Patil P."/>
            <person name="Sharma S."/>
            <person name="Patil P.B."/>
        </authorList>
    </citation>
    <scope>NUCLEOTIDE SEQUENCE</scope>
    <source>
        <strain evidence="14">DSM 22914</strain>
    </source>
</reference>
<evidence type="ECO:0000259" key="13">
    <source>
        <dbReference type="Pfam" id="PF13632"/>
    </source>
</evidence>
<keyword evidence="7 12" id="KW-0328">Glycosyltransferase</keyword>
<feature type="transmembrane region" description="Helical" evidence="12">
    <location>
        <begin position="564"/>
        <end position="584"/>
    </location>
</feature>
<dbReference type="EC" id="2.4.1.-" evidence="12"/>
<evidence type="ECO:0000256" key="4">
    <source>
        <dbReference type="ARBA" id="ARBA00020585"/>
    </source>
</evidence>
<comment type="subcellular location">
    <subcellularLocation>
        <location evidence="1">Cell inner membrane</location>
        <topology evidence="1">Multi-pass membrane protein</topology>
    </subcellularLocation>
    <subcellularLocation>
        <location evidence="12">Cell membrane</location>
        <topology evidence="12">Multi-pass membrane protein</topology>
    </subcellularLocation>
</comment>
<keyword evidence="6" id="KW-0997">Cell inner membrane</keyword>
<comment type="caution">
    <text evidence="14">The sequence shown here is derived from an EMBL/GenBank/DDBJ whole genome shotgun (WGS) entry which is preliminary data.</text>
</comment>
<evidence type="ECO:0000256" key="3">
    <source>
        <dbReference type="ARBA" id="ARBA00009337"/>
    </source>
</evidence>
<dbReference type="EMBL" id="PDWK01000008">
    <property type="protein sequence ID" value="KAF1690228.1"/>
    <property type="molecule type" value="Genomic_DNA"/>
</dbReference>
<evidence type="ECO:0000256" key="5">
    <source>
        <dbReference type="ARBA" id="ARBA00022475"/>
    </source>
</evidence>
<feature type="transmembrane region" description="Helical" evidence="12">
    <location>
        <begin position="473"/>
        <end position="496"/>
    </location>
</feature>
<dbReference type="InterPro" id="IPR029044">
    <property type="entry name" value="Nucleotide-diphossugar_trans"/>
</dbReference>
<protein>
    <recommendedName>
        <fullName evidence="4 12">Glucans biosynthesis glucosyltransferase H</fullName>
        <ecNumber evidence="12">2.4.1.-</ecNumber>
    </recommendedName>
</protein>
<comment type="similarity">
    <text evidence="3 12">Belongs to the glycosyltransferase 2 family. OpgH subfamily.</text>
</comment>
<dbReference type="InterPro" id="IPR023725">
    <property type="entry name" value="Glucans_biosynth_gluTrFase_H"/>
</dbReference>
<feature type="transmembrane region" description="Helical" evidence="12">
    <location>
        <begin position="101"/>
        <end position="128"/>
    </location>
</feature>